<dbReference type="Proteomes" id="UP000654279">
    <property type="component" value="Unassembled WGS sequence"/>
</dbReference>
<feature type="modified residue" description="N6-(pyridoxal phosphate)lysine" evidence="7">
    <location>
        <position position="189"/>
    </location>
</feature>
<proteinExistence type="inferred from homology"/>
<dbReference type="GO" id="GO:0008483">
    <property type="term" value="F:transaminase activity"/>
    <property type="evidence" value="ECO:0007669"/>
    <property type="project" value="UniProtKB-KW"/>
</dbReference>
<protein>
    <submittedName>
        <fullName evidence="9">DegT/DnrJ/EryC1/StrS family aminotransferase</fullName>
    </submittedName>
</protein>
<dbReference type="GO" id="GO:0030170">
    <property type="term" value="F:pyridoxal phosphate binding"/>
    <property type="evidence" value="ECO:0007669"/>
    <property type="project" value="TreeGrafter"/>
</dbReference>
<gene>
    <name evidence="9" type="ORF">H8699_08995</name>
</gene>
<evidence type="ECO:0000256" key="5">
    <source>
        <dbReference type="ARBA" id="ARBA00037999"/>
    </source>
</evidence>
<dbReference type="EMBL" id="JACRSO010000003">
    <property type="protein sequence ID" value="MBC8529560.1"/>
    <property type="molecule type" value="Genomic_DNA"/>
</dbReference>
<feature type="active site" description="Proton acceptor" evidence="6">
    <location>
        <position position="189"/>
    </location>
</feature>
<comment type="cofactor">
    <cofactor evidence="1">
        <name>pyridoxal 5'-phosphate</name>
        <dbReference type="ChEBI" id="CHEBI:597326"/>
    </cofactor>
</comment>
<dbReference type="Gene3D" id="3.90.1150.10">
    <property type="entry name" value="Aspartate Aminotransferase, domain 1"/>
    <property type="match status" value="1"/>
</dbReference>
<dbReference type="CDD" id="cd00616">
    <property type="entry name" value="AHBA_syn"/>
    <property type="match status" value="1"/>
</dbReference>
<evidence type="ECO:0000256" key="1">
    <source>
        <dbReference type="ARBA" id="ARBA00001933"/>
    </source>
</evidence>
<keyword evidence="2 9" id="KW-0032">Aminotransferase</keyword>
<accession>A0A926D3A5</accession>
<evidence type="ECO:0000256" key="8">
    <source>
        <dbReference type="RuleBase" id="RU004508"/>
    </source>
</evidence>
<dbReference type="SUPFAM" id="SSF53383">
    <property type="entry name" value="PLP-dependent transferases"/>
    <property type="match status" value="1"/>
</dbReference>
<evidence type="ECO:0000256" key="4">
    <source>
        <dbReference type="ARBA" id="ARBA00022898"/>
    </source>
</evidence>
<keyword evidence="10" id="KW-1185">Reference proteome</keyword>
<dbReference type="Pfam" id="PF01041">
    <property type="entry name" value="DegT_DnrJ_EryC1"/>
    <property type="match status" value="1"/>
</dbReference>
<evidence type="ECO:0000313" key="9">
    <source>
        <dbReference type="EMBL" id="MBC8529560.1"/>
    </source>
</evidence>
<dbReference type="PIRSF" id="PIRSF000390">
    <property type="entry name" value="PLP_StrS"/>
    <property type="match status" value="1"/>
</dbReference>
<dbReference type="AlphaFoldDB" id="A0A926D3A5"/>
<dbReference type="InterPro" id="IPR015424">
    <property type="entry name" value="PyrdxlP-dep_Trfase"/>
</dbReference>
<dbReference type="GO" id="GO:0000271">
    <property type="term" value="P:polysaccharide biosynthetic process"/>
    <property type="evidence" value="ECO:0007669"/>
    <property type="project" value="TreeGrafter"/>
</dbReference>
<dbReference type="InterPro" id="IPR000653">
    <property type="entry name" value="DegT/StrS_aminotransferase"/>
</dbReference>
<comment type="caution">
    <text evidence="9">The sequence shown here is derived from an EMBL/GenBank/DDBJ whole genome shotgun (WGS) entry which is preliminary data.</text>
</comment>
<organism evidence="9 10">
    <name type="scientific">Luoshenia tenuis</name>
    <dbReference type="NCBI Taxonomy" id="2763654"/>
    <lineage>
        <taxon>Bacteria</taxon>
        <taxon>Bacillati</taxon>
        <taxon>Bacillota</taxon>
        <taxon>Clostridia</taxon>
        <taxon>Christensenellales</taxon>
        <taxon>Christensenellaceae</taxon>
        <taxon>Luoshenia</taxon>
    </lineage>
</organism>
<name>A0A926D3A5_9FIRM</name>
<evidence type="ECO:0000313" key="10">
    <source>
        <dbReference type="Proteomes" id="UP000654279"/>
    </source>
</evidence>
<dbReference type="Gene3D" id="3.40.640.10">
    <property type="entry name" value="Type I PLP-dependent aspartate aminotransferase-like (Major domain)"/>
    <property type="match status" value="1"/>
</dbReference>
<evidence type="ECO:0000256" key="7">
    <source>
        <dbReference type="PIRSR" id="PIRSR000390-2"/>
    </source>
</evidence>
<keyword evidence="4 7" id="KW-0663">Pyridoxal phosphate</keyword>
<dbReference type="PANTHER" id="PTHR30244">
    <property type="entry name" value="TRANSAMINASE"/>
    <property type="match status" value="1"/>
</dbReference>
<dbReference type="InterPro" id="IPR015421">
    <property type="entry name" value="PyrdxlP-dep_Trfase_major"/>
</dbReference>
<reference evidence="9" key="1">
    <citation type="submission" date="2020-08" db="EMBL/GenBank/DDBJ databases">
        <title>Genome public.</title>
        <authorList>
            <person name="Liu C."/>
            <person name="Sun Q."/>
        </authorList>
    </citation>
    <scope>NUCLEOTIDE SEQUENCE</scope>
    <source>
        <strain evidence="9">NSJ-44</strain>
    </source>
</reference>
<keyword evidence="3" id="KW-0808">Transferase</keyword>
<dbReference type="InterPro" id="IPR015422">
    <property type="entry name" value="PyrdxlP-dep_Trfase_small"/>
</dbReference>
<evidence type="ECO:0000256" key="6">
    <source>
        <dbReference type="PIRSR" id="PIRSR000390-1"/>
    </source>
</evidence>
<dbReference type="FunFam" id="3.40.640.10:FF:000090">
    <property type="entry name" value="Pyridoxal phosphate-dependent aminotransferase"/>
    <property type="match status" value="1"/>
</dbReference>
<sequence>MEKRIYLSSPTMHGEEMEYIKEAFETNWIAPLGKNVDAFEAELAQYLGGGHAAALSSGTAGLHLAVKLTGVTPGDIVLCSDFTFAASVNPVCYEKGVPVFIESERETWNMDPRALEIAFEKYRGERKPRAVIVANLYGTPAKLDEIAQICAHYKTPLIEDAAESLSATYKGRQTGTFGQYNVFSFNGNKIITSSGGGMLVSPDEQAIAKARFWATQSRDPAPHYQHSELGYNYRMSNVVAGIGRGQLKHLEEHRAAKEKIFERYQKGLKDLPLTMNPSLSCSEPNYWLSCILLNQDCNVSPIALMDRLADENIEARPIWKPMHLQPLYAHSDYISIGDEVGSDVFSRGLCLPSDIKMTQEEQEKIMEIIRGMLR</sequence>
<evidence type="ECO:0000256" key="2">
    <source>
        <dbReference type="ARBA" id="ARBA00022576"/>
    </source>
</evidence>
<evidence type="ECO:0000256" key="3">
    <source>
        <dbReference type="ARBA" id="ARBA00022679"/>
    </source>
</evidence>
<dbReference type="RefSeq" id="WP_249285384.1">
    <property type="nucleotide sequence ID" value="NZ_JACRSO010000003.1"/>
</dbReference>
<dbReference type="PANTHER" id="PTHR30244:SF34">
    <property type="entry name" value="DTDP-4-AMINO-4,6-DIDEOXYGALACTOSE TRANSAMINASE"/>
    <property type="match status" value="1"/>
</dbReference>
<comment type="similarity">
    <text evidence="5 8">Belongs to the DegT/DnrJ/EryC1 family.</text>
</comment>